<dbReference type="Proteomes" id="UP000799118">
    <property type="component" value="Unassembled WGS sequence"/>
</dbReference>
<dbReference type="InterPro" id="IPR013762">
    <property type="entry name" value="Integrase-like_cat_sf"/>
</dbReference>
<keyword evidence="1" id="KW-0233">DNA recombination</keyword>
<dbReference type="SUPFAM" id="SSF56349">
    <property type="entry name" value="DNA breaking-rejoining enzymes"/>
    <property type="match status" value="1"/>
</dbReference>
<dbReference type="PANTHER" id="PTHR34605:SF4">
    <property type="entry name" value="DNA ADENINE METHYLTRANSFERASE"/>
    <property type="match status" value="1"/>
</dbReference>
<name>A0A6A4IJ43_9AGAR</name>
<dbReference type="GO" id="GO:0015074">
    <property type="term" value="P:DNA integration"/>
    <property type="evidence" value="ECO:0007669"/>
    <property type="project" value="InterPro"/>
</dbReference>
<evidence type="ECO:0008006" key="4">
    <source>
        <dbReference type="Google" id="ProtNLM"/>
    </source>
</evidence>
<gene>
    <name evidence="2" type="ORF">BT96DRAFT_758468</name>
</gene>
<dbReference type="InterPro" id="IPR052925">
    <property type="entry name" value="Phage_Integrase-like_Recomb"/>
</dbReference>
<reference evidence="2" key="1">
    <citation type="journal article" date="2019" name="Environ. Microbiol.">
        <title>Fungal ecological strategies reflected in gene transcription - a case study of two litter decomposers.</title>
        <authorList>
            <person name="Barbi F."/>
            <person name="Kohler A."/>
            <person name="Barry K."/>
            <person name="Baskaran P."/>
            <person name="Daum C."/>
            <person name="Fauchery L."/>
            <person name="Ihrmark K."/>
            <person name="Kuo A."/>
            <person name="LaButti K."/>
            <person name="Lipzen A."/>
            <person name="Morin E."/>
            <person name="Grigoriev I.V."/>
            <person name="Henrissat B."/>
            <person name="Lindahl B."/>
            <person name="Martin F."/>
        </authorList>
    </citation>
    <scope>NUCLEOTIDE SEQUENCE</scope>
    <source>
        <strain evidence="2">JB14</strain>
    </source>
</reference>
<evidence type="ECO:0000313" key="3">
    <source>
        <dbReference type="Proteomes" id="UP000799118"/>
    </source>
</evidence>
<dbReference type="GO" id="GO:0003677">
    <property type="term" value="F:DNA binding"/>
    <property type="evidence" value="ECO:0007669"/>
    <property type="project" value="InterPro"/>
</dbReference>
<evidence type="ECO:0000313" key="2">
    <source>
        <dbReference type="EMBL" id="KAE9409017.1"/>
    </source>
</evidence>
<dbReference type="PANTHER" id="PTHR34605">
    <property type="entry name" value="PHAGE_INTEGRASE DOMAIN-CONTAINING PROTEIN"/>
    <property type="match status" value="1"/>
</dbReference>
<proteinExistence type="predicted"/>
<dbReference type="GO" id="GO:0006310">
    <property type="term" value="P:DNA recombination"/>
    <property type="evidence" value="ECO:0007669"/>
    <property type="project" value="UniProtKB-KW"/>
</dbReference>
<feature type="non-terminal residue" evidence="2">
    <location>
        <position position="64"/>
    </location>
</feature>
<keyword evidence="3" id="KW-1185">Reference proteome</keyword>
<evidence type="ECO:0000256" key="1">
    <source>
        <dbReference type="ARBA" id="ARBA00023172"/>
    </source>
</evidence>
<dbReference type="Gene3D" id="1.10.443.10">
    <property type="entry name" value="Intergrase catalytic core"/>
    <property type="match status" value="1"/>
</dbReference>
<organism evidence="2 3">
    <name type="scientific">Gymnopus androsaceus JB14</name>
    <dbReference type="NCBI Taxonomy" id="1447944"/>
    <lineage>
        <taxon>Eukaryota</taxon>
        <taxon>Fungi</taxon>
        <taxon>Dikarya</taxon>
        <taxon>Basidiomycota</taxon>
        <taxon>Agaricomycotina</taxon>
        <taxon>Agaricomycetes</taxon>
        <taxon>Agaricomycetidae</taxon>
        <taxon>Agaricales</taxon>
        <taxon>Marasmiineae</taxon>
        <taxon>Omphalotaceae</taxon>
        <taxon>Gymnopus</taxon>
    </lineage>
</organism>
<dbReference type="InterPro" id="IPR011010">
    <property type="entry name" value="DNA_brk_join_enz"/>
</dbReference>
<protein>
    <recommendedName>
        <fullName evidence="4">Tyr recombinase domain-containing protein</fullName>
    </recommendedName>
</protein>
<dbReference type="OrthoDB" id="5598396at2759"/>
<dbReference type="AlphaFoldDB" id="A0A6A4IJ43"/>
<accession>A0A6A4IJ43</accession>
<dbReference type="EMBL" id="ML769389">
    <property type="protein sequence ID" value="KAE9409017.1"/>
    <property type="molecule type" value="Genomic_DNA"/>
</dbReference>
<sequence>RSWFIRRLRAHFTDNVAGHSLRSGGATWLASLGVLVELIQAIGRWASESFKIYIRTHPVLLTAL</sequence>
<feature type="non-terminal residue" evidence="2">
    <location>
        <position position="1"/>
    </location>
</feature>